<protein>
    <submittedName>
        <fullName evidence="2">Uncharacterized protein</fullName>
    </submittedName>
</protein>
<organism evidence="2 3">
    <name type="scientific">Edaphochlamys debaryana</name>
    <dbReference type="NCBI Taxonomy" id="47281"/>
    <lineage>
        <taxon>Eukaryota</taxon>
        <taxon>Viridiplantae</taxon>
        <taxon>Chlorophyta</taxon>
        <taxon>core chlorophytes</taxon>
        <taxon>Chlorophyceae</taxon>
        <taxon>CS clade</taxon>
        <taxon>Chlamydomonadales</taxon>
        <taxon>Chlamydomonadales incertae sedis</taxon>
        <taxon>Edaphochlamys</taxon>
    </lineage>
</organism>
<keyword evidence="3" id="KW-1185">Reference proteome</keyword>
<evidence type="ECO:0000313" key="3">
    <source>
        <dbReference type="Proteomes" id="UP000612055"/>
    </source>
</evidence>
<comment type="subcellular location">
    <subcellularLocation>
        <location evidence="1">Cytoplasm</location>
        <location evidence="1">Cytoskeleton</location>
        <location evidence="1">Cilium axoneme</location>
    </subcellularLocation>
</comment>
<evidence type="ECO:0000313" key="2">
    <source>
        <dbReference type="EMBL" id="KAG2486632.1"/>
    </source>
</evidence>
<dbReference type="InterPro" id="IPR032675">
    <property type="entry name" value="LRR_dom_sf"/>
</dbReference>
<accession>A0A835XKT9</accession>
<sequence>MQRQAGLGIVLTDRDLLPLIVAHLNVGDRCTLRALNRDRLGLQLLDVFVDASRLSPLRTTTLRADAVVALCADRGPQLLAQAFPHVQHLLLRQCDEVDADALAAALQALLGSGGSWDPPLLPCLEELELLTQDEPCLPPALGAALRGATQLRALRLGYDLQEASDAEPLAGLVGLRSLVTGQAYNEHVLRAFIPALTGLTTLSFSLNDGLDGDIFAGLPNLVDLTARHAGISVADLVHLRGLTSLSCSGLSDYDWAANAEALGVIPGYDLPPGLRTCTFDFQYPECLPPLRGATPGQVEWDLTFPLQRGQHYCEEDGSLLPATEAALCRCLSALAGHTAPDSQITLEVDGDLLKPVGGDEGVGPGRRNHVPWLQALGRSGVTHASLKGVALSHQDLDALASCSSLESLTFTSPTTYPASALPRLSRLPSLASLHLDCSGWVGGLHPGVPINPPPTFAGALLALCDVGRWGGRDRGLDVILYYREELGEGVAAQMQELVEGLQEDLRGLGVDPTRLQLEAYGAD</sequence>
<dbReference type="EMBL" id="JAEHOE010000109">
    <property type="protein sequence ID" value="KAG2486632.1"/>
    <property type="molecule type" value="Genomic_DNA"/>
</dbReference>
<dbReference type="Proteomes" id="UP000612055">
    <property type="component" value="Unassembled WGS sequence"/>
</dbReference>
<name>A0A835XKT9_9CHLO</name>
<comment type="caution">
    <text evidence="2">The sequence shown here is derived from an EMBL/GenBank/DDBJ whole genome shotgun (WGS) entry which is preliminary data.</text>
</comment>
<reference evidence="2" key="1">
    <citation type="journal article" date="2020" name="bioRxiv">
        <title>Comparative genomics of Chlamydomonas.</title>
        <authorList>
            <person name="Craig R.J."/>
            <person name="Hasan A.R."/>
            <person name="Ness R.W."/>
            <person name="Keightley P.D."/>
        </authorList>
    </citation>
    <scope>NUCLEOTIDE SEQUENCE</scope>
    <source>
        <strain evidence="2">CCAP 11/70</strain>
    </source>
</reference>
<dbReference type="SUPFAM" id="SSF52047">
    <property type="entry name" value="RNI-like"/>
    <property type="match status" value="1"/>
</dbReference>
<dbReference type="OrthoDB" id="562334at2759"/>
<dbReference type="GO" id="GO:0005930">
    <property type="term" value="C:axoneme"/>
    <property type="evidence" value="ECO:0007669"/>
    <property type="project" value="UniProtKB-SubCell"/>
</dbReference>
<proteinExistence type="predicted"/>
<evidence type="ECO:0000256" key="1">
    <source>
        <dbReference type="ARBA" id="ARBA00004430"/>
    </source>
</evidence>
<gene>
    <name evidence="2" type="ORF">HYH03_014688</name>
</gene>
<dbReference type="Gene3D" id="3.80.10.10">
    <property type="entry name" value="Ribonuclease Inhibitor"/>
    <property type="match status" value="1"/>
</dbReference>
<dbReference type="AlphaFoldDB" id="A0A835XKT9"/>